<geneLocation type="plasmid" evidence="1 2">
    <name>pCIG1485E</name>
</geneLocation>
<accession>A0A076FI95</accession>
<keyword evidence="2" id="KW-1185">Reference proteome</keyword>
<dbReference type="eggNOG" id="ENOG50319FV">
    <property type="taxonomic scope" value="Bacteria"/>
</dbReference>
<dbReference type="AlphaFoldDB" id="A0A076FI95"/>
<dbReference type="EMBL" id="CP009044">
    <property type="protein sequence ID" value="AII15589.1"/>
    <property type="molecule type" value="Genomic_DNA"/>
</dbReference>
<evidence type="ECO:0008006" key="3">
    <source>
        <dbReference type="Google" id="ProtNLM"/>
    </source>
</evidence>
<dbReference type="KEGG" id="caj:CIG1485E_a0064"/>
<sequence>MTILDVLDEVSRQYDVDSYTIVRCLKRAVRDELGLGEVFDNYKDGKLDFYEVFVDRNNRQKQRRVKITQKRLNYVRDRLYRYIIEENTQERLEAIKGTLENDKVVRGKIVSKTDYGLEVSTRYGKAFAPMNLLNPKELEEGRYKIGIDLNFHIHKLGIKKNKINIVLDRVSKFLTEHIIKEVLGNRYTIYTMQRMFGKRIKIYIDREPSQEERELLSMSLDEKVKFKLM</sequence>
<organism evidence="1 2">
    <name type="scientific">Campylobacter iguaniorum</name>
    <dbReference type="NCBI Taxonomy" id="1244531"/>
    <lineage>
        <taxon>Bacteria</taxon>
        <taxon>Pseudomonadati</taxon>
        <taxon>Campylobacterota</taxon>
        <taxon>Epsilonproteobacteria</taxon>
        <taxon>Campylobacterales</taxon>
        <taxon>Campylobacteraceae</taxon>
        <taxon>Campylobacter</taxon>
    </lineage>
</organism>
<protein>
    <recommendedName>
        <fullName evidence="3">30S ribosomal protein S1</fullName>
    </recommendedName>
</protein>
<reference evidence="1 2" key="1">
    <citation type="journal article" date="2014" name="Genome Announc.">
        <title>Complete Genome Sequence of Campylobacter iguaniorum Strain 1485ET, Isolated from a Bearded Dragon (Pogona vitticeps).</title>
        <authorList>
            <person name="Gilbert M.J."/>
            <person name="Miller W.G."/>
            <person name="Yee E."/>
            <person name="Kik M."/>
            <person name="Wagenaar J.A."/>
            <person name="Duim B."/>
        </authorList>
    </citation>
    <scope>NUCLEOTIDE SEQUENCE [LARGE SCALE GENOMIC DNA]</scope>
    <source>
        <strain evidence="1 2">1485E</strain>
        <plasmid evidence="1">pCIG1485E</plasmid>
    </source>
</reference>
<dbReference type="RefSeq" id="WP_041572711.1">
    <property type="nucleotide sequence ID" value="NZ_CP009044.1"/>
</dbReference>
<dbReference type="OrthoDB" id="9982495at2"/>
<dbReference type="HOGENOM" id="CLU_1207997_0_0_7"/>
<evidence type="ECO:0000313" key="1">
    <source>
        <dbReference type="EMBL" id="AII15589.1"/>
    </source>
</evidence>
<proteinExistence type="predicted"/>
<dbReference type="Proteomes" id="UP000028486">
    <property type="component" value="Plasmid pCIG1485E"/>
</dbReference>
<keyword evidence="1" id="KW-0614">Plasmid</keyword>
<evidence type="ECO:0000313" key="2">
    <source>
        <dbReference type="Proteomes" id="UP000028486"/>
    </source>
</evidence>
<name>A0A076FI95_9BACT</name>
<gene>
    <name evidence="1" type="ORF">CIG1485E_a0064</name>
</gene>